<name>A0A1T5E7D8_9FLAO</name>
<proteinExistence type="predicted"/>
<evidence type="ECO:0000256" key="2">
    <source>
        <dbReference type="SAM" id="SignalP"/>
    </source>
</evidence>
<feature type="region of interest" description="Disordered" evidence="1">
    <location>
        <begin position="22"/>
        <end position="101"/>
    </location>
</feature>
<feature type="chain" id="PRO_5012278709" evidence="2">
    <location>
        <begin position="21"/>
        <end position="101"/>
    </location>
</feature>
<protein>
    <submittedName>
        <fullName evidence="3">Uncharacterized protein</fullName>
    </submittedName>
</protein>
<dbReference type="AlphaFoldDB" id="A0A1T5E7D8"/>
<dbReference type="RefSeq" id="WP_079666438.1">
    <property type="nucleotide sequence ID" value="NZ_FUYZ01000003.1"/>
</dbReference>
<reference evidence="3 4" key="1">
    <citation type="submission" date="2017-02" db="EMBL/GenBank/DDBJ databases">
        <authorList>
            <person name="Peterson S.W."/>
        </authorList>
    </citation>
    <scope>NUCLEOTIDE SEQUENCE [LARGE SCALE GENOMIC DNA]</scope>
    <source>
        <strain evidence="3 4">DSM 22323</strain>
    </source>
</reference>
<gene>
    <name evidence="3" type="ORF">SAMN05660477_01166</name>
</gene>
<keyword evidence="4" id="KW-1185">Reference proteome</keyword>
<dbReference type="EMBL" id="FUYZ01000003">
    <property type="protein sequence ID" value="SKB79785.1"/>
    <property type="molecule type" value="Genomic_DNA"/>
</dbReference>
<feature type="compositionally biased region" description="Basic and acidic residues" evidence="1">
    <location>
        <begin position="87"/>
        <end position="101"/>
    </location>
</feature>
<evidence type="ECO:0000256" key="1">
    <source>
        <dbReference type="SAM" id="MobiDB-lite"/>
    </source>
</evidence>
<keyword evidence="2" id="KW-0732">Signal</keyword>
<organism evidence="3 4">
    <name type="scientific">Soonwooa buanensis</name>
    <dbReference type="NCBI Taxonomy" id="619805"/>
    <lineage>
        <taxon>Bacteria</taxon>
        <taxon>Pseudomonadati</taxon>
        <taxon>Bacteroidota</taxon>
        <taxon>Flavobacteriia</taxon>
        <taxon>Flavobacteriales</taxon>
        <taxon>Weeksellaceae</taxon>
        <taxon>Chryseobacterium group</taxon>
        <taxon>Soonwooa</taxon>
    </lineage>
</organism>
<feature type="compositionally biased region" description="Low complexity" evidence="1">
    <location>
        <begin position="31"/>
        <end position="42"/>
    </location>
</feature>
<dbReference type="STRING" id="619805.SAMN05660477_01166"/>
<feature type="signal peptide" evidence="2">
    <location>
        <begin position="1"/>
        <end position="20"/>
    </location>
</feature>
<accession>A0A1T5E7D8</accession>
<evidence type="ECO:0000313" key="4">
    <source>
        <dbReference type="Proteomes" id="UP000191112"/>
    </source>
</evidence>
<evidence type="ECO:0000313" key="3">
    <source>
        <dbReference type="EMBL" id="SKB79785.1"/>
    </source>
</evidence>
<feature type="compositionally biased region" description="Basic and acidic residues" evidence="1">
    <location>
        <begin position="53"/>
        <end position="79"/>
    </location>
</feature>
<dbReference type="Proteomes" id="UP000191112">
    <property type="component" value="Unassembled WGS sequence"/>
</dbReference>
<sequence length="101" mass="11138">MKKLFFAALFMTGGMVAVSAQTTEAKKAKTTEATAVEEVQTTPKLTEENPATTKKESDKSIIANDKKLKSKLNKEKAKDQPMLQEAEPAKQEGPRKIEKVE</sequence>